<feature type="region of interest" description="Disordered" evidence="1">
    <location>
        <begin position="154"/>
        <end position="185"/>
    </location>
</feature>
<evidence type="ECO:0000313" key="2">
    <source>
        <dbReference type="EMBL" id="KAF6387781.1"/>
    </source>
</evidence>
<dbReference type="AlphaFoldDB" id="A0A7J8AND2"/>
<keyword evidence="3" id="KW-1185">Reference proteome</keyword>
<comment type="caution">
    <text evidence="2">The sequence shown here is derived from an EMBL/GenBank/DDBJ whole genome shotgun (WGS) entry which is preliminary data.</text>
</comment>
<gene>
    <name evidence="2" type="ORF">mMyoMyo1_008216</name>
</gene>
<evidence type="ECO:0000256" key="1">
    <source>
        <dbReference type="SAM" id="MobiDB-lite"/>
    </source>
</evidence>
<organism evidence="2 3">
    <name type="scientific">Myotis myotis</name>
    <name type="common">Greater mouse-eared bat</name>
    <name type="synonym">Vespertilio myotis</name>
    <dbReference type="NCBI Taxonomy" id="51298"/>
    <lineage>
        <taxon>Eukaryota</taxon>
        <taxon>Metazoa</taxon>
        <taxon>Chordata</taxon>
        <taxon>Craniata</taxon>
        <taxon>Vertebrata</taxon>
        <taxon>Euteleostomi</taxon>
        <taxon>Mammalia</taxon>
        <taxon>Eutheria</taxon>
        <taxon>Laurasiatheria</taxon>
        <taxon>Chiroptera</taxon>
        <taxon>Yangochiroptera</taxon>
        <taxon>Vespertilionidae</taxon>
        <taxon>Myotis</taxon>
    </lineage>
</organism>
<name>A0A7J8AND2_MYOMY</name>
<dbReference type="Proteomes" id="UP000527355">
    <property type="component" value="Unassembled WGS sequence"/>
</dbReference>
<evidence type="ECO:0000313" key="3">
    <source>
        <dbReference type="Proteomes" id="UP000527355"/>
    </source>
</evidence>
<sequence>MGRIYGSDPPGPLGSGFPRPRSLCVRTPHVYVAPLFSKVLLCWSPPGILTAWCLRGGNRGRDTRMCDGWGGRGAGAPGSSPSALRCTRALLAPSQSSLRRPSAHGPHANLRAPPRQRPRFLSPSRAREAQGHAGGRRWVSAYWVPLGHSLLVPGQGEGLNPESQRLTRDSPRSTFTNRRNPPSKS</sequence>
<feature type="compositionally biased region" description="Polar residues" evidence="1">
    <location>
        <begin position="172"/>
        <end position="185"/>
    </location>
</feature>
<feature type="region of interest" description="Disordered" evidence="1">
    <location>
        <begin position="95"/>
        <end position="133"/>
    </location>
</feature>
<proteinExistence type="predicted"/>
<accession>A0A7J8AND2</accession>
<protein>
    <submittedName>
        <fullName evidence="2">Uncharacterized protein</fullName>
    </submittedName>
</protein>
<dbReference type="EMBL" id="JABWUV010000001">
    <property type="protein sequence ID" value="KAF6387781.1"/>
    <property type="molecule type" value="Genomic_DNA"/>
</dbReference>
<reference evidence="2 3" key="1">
    <citation type="journal article" date="2020" name="Nature">
        <title>Six reference-quality genomes reveal evolution of bat adaptations.</title>
        <authorList>
            <person name="Jebb D."/>
            <person name="Huang Z."/>
            <person name="Pippel M."/>
            <person name="Hughes G.M."/>
            <person name="Lavrichenko K."/>
            <person name="Devanna P."/>
            <person name="Winkler S."/>
            <person name="Jermiin L.S."/>
            <person name="Skirmuntt E.C."/>
            <person name="Katzourakis A."/>
            <person name="Burkitt-Gray L."/>
            <person name="Ray D.A."/>
            <person name="Sullivan K.A.M."/>
            <person name="Roscito J.G."/>
            <person name="Kirilenko B.M."/>
            <person name="Davalos L.M."/>
            <person name="Corthals A.P."/>
            <person name="Power M.L."/>
            <person name="Jones G."/>
            <person name="Ransome R.D."/>
            <person name="Dechmann D.K.N."/>
            <person name="Locatelli A.G."/>
            <person name="Puechmaille S.J."/>
            <person name="Fedrigo O."/>
            <person name="Jarvis E.D."/>
            <person name="Hiller M."/>
            <person name="Vernes S.C."/>
            <person name="Myers E.W."/>
            <person name="Teeling E.C."/>
        </authorList>
    </citation>
    <scope>NUCLEOTIDE SEQUENCE [LARGE SCALE GENOMIC DNA]</scope>
    <source>
        <strain evidence="2">MMyoMyo1</strain>
        <tissue evidence="2">Flight muscle</tissue>
    </source>
</reference>